<keyword evidence="3" id="KW-1185">Reference proteome</keyword>
<dbReference type="OrthoDB" id="9806233at2"/>
<reference evidence="3" key="1">
    <citation type="submission" date="2017-01" db="EMBL/GenBank/DDBJ databases">
        <authorList>
            <person name="Varghese N."/>
            <person name="Submissions S."/>
        </authorList>
    </citation>
    <scope>NUCLEOTIDE SEQUENCE [LARGE SCALE GENOMIC DNA]</scope>
    <source>
        <strain evidence="3">DSM 46698</strain>
    </source>
</reference>
<evidence type="ECO:0000313" key="2">
    <source>
        <dbReference type="EMBL" id="SIS97519.1"/>
    </source>
</evidence>
<dbReference type="GO" id="GO:0016787">
    <property type="term" value="F:hydrolase activity"/>
    <property type="evidence" value="ECO:0007669"/>
    <property type="project" value="InterPro"/>
</dbReference>
<name>A0A1N7NH62_9BACT</name>
<accession>A0A1N7NH62</accession>
<dbReference type="AlphaFoldDB" id="A0A1N7NH62"/>
<organism evidence="2 3">
    <name type="scientific">Belliella pelovolcani</name>
    <dbReference type="NCBI Taxonomy" id="529505"/>
    <lineage>
        <taxon>Bacteria</taxon>
        <taxon>Pseudomonadati</taxon>
        <taxon>Bacteroidota</taxon>
        <taxon>Cytophagia</taxon>
        <taxon>Cytophagales</taxon>
        <taxon>Cyclobacteriaceae</taxon>
        <taxon>Belliella</taxon>
    </lineage>
</organism>
<dbReference type="Pfam" id="PF06439">
    <property type="entry name" value="3keto-disac_hyd"/>
    <property type="match status" value="1"/>
</dbReference>
<dbReference type="InterPro" id="IPR010496">
    <property type="entry name" value="AL/BT2_dom"/>
</dbReference>
<feature type="domain" description="3-keto-alpha-glucoside-1,2-lyase/3-keto-2-hydroxy-glucal hydratase" evidence="1">
    <location>
        <begin position="47"/>
        <end position="244"/>
    </location>
</feature>
<proteinExistence type="predicted"/>
<dbReference type="Proteomes" id="UP000186026">
    <property type="component" value="Unassembled WGS sequence"/>
</dbReference>
<protein>
    <recommendedName>
        <fullName evidence="1">3-keto-alpha-glucoside-1,2-lyase/3-keto-2-hydroxy-glucal hydratase domain-containing protein</fullName>
    </recommendedName>
</protein>
<evidence type="ECO:0000313" key="3">
    <source>
        <dbReference type="Proteomes" id="UP000186026"/>
    </source>
</evidence>
<dbReference type="STRING" id="529505.SAMN05421761_1102"/>
<sequence length="246" mass="28283">MGNLLKNFLLIYLICLCVSCAKEKVEVSEMLDIVPDNALTDEERGDGWMLLFNGIETDVWRAYLGDSFPDNWTVENGAIKCLGGDVDLIFYPVEFAEFELAFTWKIQEGGNSGLLYHIVEREDLPATYYTGPEYQVVDQSGFKTELDPLQSVAADYGMYAPTLKEVVKKSGEWNESRIIYKNTKVSYWLNGEKTVEFTPNSQDWLERREGGKWKDFPEYAKMKKGYIGLQAHGDTVWYKNIKIRML</sequence>
<dbReference type="Gene3D" id="2.60.120.560">
    <property type="entry name" value="Exo-inulinase, domain 1"/>
    <property type="match status" value="1"/>
</dbReference>
<gene>
    <name evidence="2" type="ORF">SAMN05421761_1102</name>
</gene>
<dbReference type="EMBL" id="FTOP01000010">
    <property type="protein sequence ID" value="SIS97519.1"/>
    <property type="molecule type" value="Genomic_DNA"/>
</dbReference>
<dbReference type="RefSeq" id="WP_076501700.1">
    <property type="nucleotide sequence ID" value="NZ_FTOP01000010.1"/>
</dbReference>
<evidence type="ECO:0000259" key="1">
    <source>
        <dbReference type="Pfam" id="PF06439"/>
    </source>
</evidence>